<feature type="transmembrane region" description="Helical" evidence="1">
    <location>
        <begin position="84"/>
        <end position="104"/>
    </location>
</feature>
<keyword evidence="1" id="KW-1133">Transmembrane helix</keyword>
<feature type="domain" description="Phosphatidic acid phosphatase type 2/haloperoxidase" evidence="2">
    <location>
        <begin position="84"/>
        <end position="195"/>
    </location>
</feature>
<gene>
    <name evidence="3" type="ORF">H9L15_00065</name>
</gene>
<feature type="transmembrane region" description="Helical" evidence="1">
    <location>
        <begin position="152"/>
        <end position="174"/>
    </location>
</feature>
<dbReference type="PANTHER" id="PTHR14969:SF13">
    <property type="entry name" value="AT30094P"/>
    <property type="match status" value="1"/>
</dbReference>
<dbReference type="EMBL" id="CP060780">
    <property type="protein sequence ID" value="QNP43324.1"/>
    <property type="molecule type" value="Genomic_DNA"/>
</dbReference>
<dbReference type="PANTHER" id="PTHR14969">
    <property type="entry name" value="SPHINGOSINE-1-PHOSPHATE PHOSPHOHYDROLASE"/>
    <property type="match status" value="1"/>
</dbReference>
<keyword evidence="4" id="KW-1185">Reference proteome</keyword>
<dbReference type="Gene3D" id="1.20.144.10">
    <property type="entry name" value="Phosphatidic acid phosphatase type 2/haloperoxidase"/>
    <property type="match status" value="1"/>
</dbReference>
<dbReference type="CDD" id="cd03392">
    <property type="entry name" value="PAP2_like_2"/>
    <property type="match status" value="1"/>
</dbReference>
<organism evidence="3 4">
    <name type="scientific">Sphingomonas daechungensis</name>
    <dbReference type="NCBI Taxonomy" id="1176646"/>
    <lineage>
        <taxon>Bacteria</taxon>
        <taxon>Pseudomonadati</taxon>
        <taxon>Pseudomonadota</taxon>
        <taxon>Alphaproteobacteria</taxon>
        <taxon>Sphingomonadales</taxon>
        <taxon>Sphingomonadaceae</taxon>
        <taxon>Sphingomonas</taxon>
    </lineage>
</organism>
<reference evidence="3 4" key="1">
    <citation type="submission" date="2020-08" db="EMBL/GenBank/DDBJ databases">
        <title>Genome sequence of Sphingomonas daechungensis KACC 18115T.</title>
        <authorList>
            <person name="Hyun D.-W."/>
            <person name="Bae J.-W."/>
        </authorList>
    </citation>
    <scope>NUCLEOTIDE SEQUENCE [LARGE SCALE GENOMIC DNA]</scope>
    <source>
        <strain evidence="3 4">KACC 18115</strain>
    </source>
</reference>
<proteinExistence type="predicted"/>
<name>A0ABX6T0F1_9SPHN</name>
<accession>A0ABX6T0F1</accession>
<feature type="transmembrane region" description="Helical" evidence="1">
    <location>
        <begin position="124"/>
        <end position="145"/>
    </location>
</feature>
<dbReference type="Proteomes" id="UP000516134">
    <property type="component" value="Chromosome"/>
</dbReference>
<sequence length="205" mass="22262">METPRRKQIGLGLLAGGLALLWLAMLLLGDGPVDSLVLGKFYVGHIAPLAEIARFVTFVGGGYFVTAVIAGAALVLALRRRARLALLLLVGTSFGRILVELQKYEIDRLRPDANPHLVEIHSLSFPSAHAANSVMIYVTLALLIPAVEKGRAYWIAGACLLALIIGLTRLMLGVHWPSDVIGGWSFGLLWVLALYAIAEKFELRR</sequence>
<protein>
    <submittedName>
        <fullName evidence="3">Phosphatase PAP2 family protein</fullName>
    </submittedName>
</protein>
<dbReference type="Pfam" id="PF01569">
    <property type="entry name" value="PAP2"/>
    <property type="match status" value="1"/>
</dbReference>
<evidence type="ECO:0000259" key="2">
    <source>
        <dbReference type="SMART" id="SM00014"/>
    </source>
</evidence>
<dbReference type="SUPFAM" id="SSF48317">
    <property type="entry name" value="Acid phosphatase/Vanadium-dependent haloperoxidase"/>
    <property type="match status" value="1"/>
</dbReference>
<feature type="transmembrane region" description="Helical" evidence="1">
    <location>
        <begin position="180"/>
        <end position="198"/>
    </location>
</feature>
<keyword evidence="1" id="KW-0472">Membrane</keyword>
<dbReference type="RefSeq" id="WP_187714754.1">
    <property type="nucleotide sequence ID" value="NZ_BAABJC010000001.1"/>
</dbReference>
<evidence type="ECO:0000313" key="3">
    <source>
        <dbReference type="EMBL" id="QNP43324.1"/>
    </source>
</evidence>
<dbReference type="InterPro" id="IPR036938">
    <property type="entry name" value="PAP2/HPO_sf"/>
</dbReference>
<dbReference type="InterPro" id="IPR000326">
    <property type="entry name" value="PAP2/HPO"/>
</dbReference>
<feature type="transmembrane region" description="Helical" evidence="1">
    <location>
        <begin position="55"/>
        <end position="77"/>
    </location>
</feature>
<keyword evidence="1" id="KW-0812">Transmembrane</keyword>
<dbReference type="SMART" id="SM00014">
    <property type="entry name" value="acidPPc"/>
    <property type="match status" value="1"/>
</dbReference>
<evidence type="ECO:0000256" key="1">
    <source>
        <dbReference type="SAM" id="Phobius"/>
    </source>
</evidence>
<evidence type="ECO:0000313" key="4">
    <source>
        <dbReference type="Proteomes" id="UP000516134"/>
    </source>
</evidence>